<dbReference type="Proteomes" id="UP000029387">
    <property type="component" value="Unassembled WGS sequence"/>
</dbReference>
<evidence type="ECO:0000256" key="2">
    <source>
        <dbReference type="ARBA" id="ARBA00009263"/>
    </source>
</evidence>
<dbReference type="InterPro" id="IPR006368">
    <property type="entry name" value="GDP_Man_deHydtase"/>
</dbReference>
<comment type="caution">
    <text evidence="5">Lacks conserved residue(s) required for the propagation of feature annotation.</text>
</comment>
<dbReference type="GO" id="GO:0070401">
    <property type="term" value="F:NADP+ binding"/>
    <property type="evidence" value="ECO:0007669"/>
    <property type="project" value="UniProtKB-UniRule"/>
</dbReference>
<feature type="domain" description="NAD(P)-binding" evidence="6">
    <location>
        <begin position="5"/>
        <end position="311"/>
    </location>
</feature>
<dbReference type="SUPFAM" id="SSF51735">
    <property type="entry name" value="NAD(P)-binding Rossmann-fold domains"/>
    <property type="match status" value="1"/>
</dbReference>
<comment type="catalytic activity">
    <reaction evidence="5">
        <text>GDP-alpha-D-mannose = GDP-4-dehydro-alpha-D-rhamnose + H2O</text>
        <dbReference type="Rhea" id="RHEA:23820"/>
        <dbReference type="ChEBI" id="CHEBI:15377"/>
        <dbReference type="ChEBI" id="CHEBI:57527"/>
        <dbReference type="ChEBI" id="CHEBI:57964"/>
        <dbReference type="EC" id="4.2.1.47"/>
    </reaction>
</comment>
<dbReference type="HAMAP" id="MF_00955">
    <property type="entry name" value="GDP_Man_dehydratase"/>
    <property type="match status" value="1"/>
</dbReference>
<comment type="caution">
    <text evidence="7">The sequence shown here is derived from an EMBL/GenBank/DDBJ whole genome shotgun (WGS) entry which is preliminary data.</text>
</comment>
<reference evidence="7 8" key="1">
    <citation type="submission" date="2014-06" db="EMBL/GenBank/DDBJ databases">
        <authorList>
            <person name="Ngugi D.K."/>
            <person name="Blom J."/>
            <person name="Alam I."/>
            <person name="Rashid M."/>
            <person name="Baalawi W."/>
            <person name="Zhang G."/>
            <person name="Hikmawan T."/>
            <person name="Guan Y."/>
            <person name="Antunes A."/>
            <person name="Siam R."/>
            <person name="El-Dorry H."/>
            <person name="Bajic V."/>
            <person name="Stingl U."/>
        </authorList>
    </citation>
    <scope>NUCLEOTIDE SEQUENCE [LARGE SCALE GENOMIC DNA]</scope>
    <source>
        <strain evidence="7">SCGC AAA799-P11</strain>
    </source>
</reference>
<dbReference type="EC" id="4.2.1.47" evidence="3 5"/>
<dbReference type="PANTHER" id="PTHR43715:SF1">
    <property type="entry name" value="GDP-MANNOSE 4,6 DEHYDRATASE"/>
    <property type="match status" value="1"/>
</dbReference>
<evidence type="ECO:0000256" key="5">
    <source>
        <dbReference type="HAMAP-Rule" id="MF_00955"/>
    </source>
</evidence>
<accession>A0A087S306</accession>
<proteinExistence type="inferred from homology"/>
<keyword evidence="4 5" id="KW-0456">Lyase</keyword>
<sequence>MKKALILGVSGQDGSYLADFLLKKDYEVVGSYRRTSHRQLERLEDMNIFGKVKLVYADLIDQSSINQIIKNTQPDEIYNLAAQSFVGVSFVEPFLTTEVTGIGALRVLEAIREFSPNSKLYQASSSEMFGNSNEIKTENSRLQPASPYGAAKVFAHKTAQMYRESYDMFISCGILFNHESPYRGLEFVTRKITSEMAKIATKKADKIHLGNINAKRDWGYSGDYVKSMWMMLQQEKPSDYVVCTGESHSVKDFLEESFNYADLGDWQNYVEIDEKYFRPTDIDNLVGDASKARKELGWKPEMEFKKLVHLMVDHDMNLEKNR</sequence>
<dbReference type="Pfam" id="PF16363">
    <property type="entry name" value="GDP_Man_Dehyd"/>
    <property type="match status" value="1"/>
</dbReference>
<evidence type="ECO:0000259" key="6">
    <source>
        <dbReference type="Pfam" id="PF16363"/>
    </source>
</evidence>
<organism evidence="7 8">
    <name type="scientific">Marine Group I thaumarchaeote SCGC AAA799-P11</name>
    <dbReference type="NCBI Taxonomy" id="1502295"/>
    <lineage>
        <taxon>Archaea</taxon>
        <taxon>Nitrososphaerota</taxon>
        <taxon>Marine Group I</taxon>
    </lineage>
</organism>
<keyword evidence="5" id="KW-0521">NADP</keyword>
<evidence type="ECO:0000313" key="7">
    <source>
        <dbReference type="EMBL" id="KFM20110.1"/>
    </source>
</evidence>
<dbReference type="Gene3D" id="3.90.25.10">
    <property type="entry name" value="UDP-galactose 4-epimerase, domain 1"/>
    <property type="match status" value="1"/>
</dbReference>
<dbReference type="Gene3D" id="3.40.50.720">
    <property type="entry name" value="NAD(P)-binding Rossmann-like Domain"/>
    <property type="match status" value="1"/>
</dbReference>
<dbReference type="InterPro" id="IPR016040">
    <property type="entry name" value="NAD(P)-bd_dom"/>
</dbReference>
<dbReference type="GO" id="GO:0008446">
    <property type="term" value="F:GDP-mannose 4,6-dehydratase activity"/>
    <property type="evidence" value="ECO:0007669"/>
    <property type="project" value="UniProtKB-UniRule"/>
</dbReference>
<gene>
    <name evidence="5 7" type="primary">gmd</name>
    <name evidence="7" type="ORF">AAA799P11_00181</name>
</gene>
<keyword evidence="8" id="KW-1185">Reference proteome</keyword>
<comment type="similarity">
    <text evidence="2 5">Belongs to the NAD(P)-dependent epimerase/dehydratase family. GDP-mannose 4,6-dehydratase subfamily.</text>
</comment>
<dbReference type="InterPro" id="IPR036291">
    <property type="entry name" value="NAD(P)-bd_dom_sf"/>
</dbReference>
<evidence type="ECO:0000256" key="1">
    <source>
        <dbReference type="ARBA" id="ARBA00001937"/>
    </source>
</evidence>
<dbReference type="FunFam" id="3.40.50.720:FF:000924">
    <property type="entry name" value="GDP-mannose 4,6 dehydratase"/>
    <property type="match status" value="1"/>
</dbReference>
<evidence type="ECO:0000256" key="4">
    <source>
        <dbReference type="ARBA" id="ARBA00023239"/>
    </source>
</evidence>
<dbReference type="PANTHER" id="PTHR43715">
    <property type="entry name" value="GDP-MANNOSE 4,6-DEHYDRATASE"/>
    <property type="match status" value="1"/>
</dbReference>
<evidence type="ECO:0000256" key="3">
    <source>
        <dbReference type="ARBA" id="ARBA00011989"/>
    </source>
</evidence>
<comment type="cofactor">
    <cofactor evidence="1 5">
        <name>NADP(+)</name>
        <dbReference type="ChEBI" id="CHEBI:58349"/>
    </cofactor>
</comment>
<dbReference type="EMBL" id="JOSZ01000002">
    <property type="protein sequence ID" value="KFM20110.1"/>
    <property type="molecule type" value="Genomic_DNA"/>
</dbReference>
<evidence type="ECO:0000313" key="8">
    <source>
        <dbReference type="Proteomes" id="UP000029387"/>
    </source>
</evidence>
<protein>
    <recommendedName>
        <fullName evidence="3 5">GDP-mannose 4,6-dehydratase</fullName>
        <ecNumber evidence="3 5">4.2.1.47</ecNumber>
    </recommendedName>
    <alternativeName>
        <fullName evidence="5">GDP-D-mannose dehydratase</fullName>
    </alternativeName>
</protein>
<dbReference type="CDD" id="cd05260">
    <property type="entry name" value="GDP_MD_SDR_e"/>
    <property type="match status" value="1"/>
</dbReference>
<dbReference type="PATRIC" id="fig|1502295.3.peg.180"/>
<name>A0A087S306_9ARCH</name>
<dbReference type="GO" id="GO:0019673">
    <property type="term" value="P:GDP-mannose metabolic process"/>
    <property type="evidence" value="ECO:0007669"/>
    <property type="project" value="InterPro"/>
</dbReference>
<dbReference type="AlphaFoldDB" id="A0A087S306"/>
<comment type="function">
    <text evidence="5">Catalyzes the conversion of GDP-D-mannose to GDP-4-dehydro-6-deoxy-D-mannose.</text>
</comment>